<keyword evidence="2" id="KW-0328">Glycosyltransferase</keyword>
<evidence type="ECO:0000313" key="11">
    <source>
        <dbReference type="EMBL" id="AHW64402.1"/>
    </source>
</evidence>
<dbReference type="Proteomes" id="UP000023703">
    <property type="component" value="Chromosome"/>
</dbReference>
<protein>
    <recommendedName>
        <fullName evidence="8">Alpha-(1-&gt;6)-mannopyranosyltransferase A</fullName>
    </recommendedName>
</protein>
<feature type="transmembrane region" description="Helical" evidence="10">
    <location>
        <begin position="391"/>
        <end position="411"/>
    </location>
</feature>
<keyword evidence="3 11" id="KW-0808">Transferase</keyword>
<feature type="transmembrane region" description="Helical" evidence="10">
    <location>
        <begin position="58"/>
        <end position="80"/>
    </location>
</feature>
<comment type="similarity">
    <text evidence="7">Belongs to the MptA/B family.</text>
</comment>
<feature type="compositionally biased region" description="Basic and acidic residues" evidence="9">
    <location>
        <begin position="536"/>
        <end position="546"/>
    </location>
</feature>
<dbReference type="InterPro" id="IPR049829">
    <property type="entry name" value="MptA/B-like"/>
</dbReference>
<keyword evidence="12" id="KW-1185">Reference proteome</keyword>
<evidence type="ECO:0000256" key="10">
    <source>
        <dbReference type="SAM" id="Phobius"/>
    </source>
</evidence>
<evidence type="ECO:0000256" key="4">
    <source>
        <dbReference type="ARBA" id="ARBA00022692"/>
    </source>
</evidence>
<dbReference type="HOGENOM" id="CLU_023913_1_0_11"/>
<dbReference type="STRING" id="1404245.CGLY_09785"/>
<evidence type="ECO:0000256" key="3">
    <source>
        <dbReference type="ARBA" id="ARBA00022679"/>
    </source>
</evidence>
<evidence type="ECO:0000256" key="7">
    <source>
        <dbReference type="ARBA" id="ARBA00043987"/>
    </source>
</evidence>
<dbReference type="GO" id="GO:0016757">
    <property type="term" value="F:glycosyltransferase activity"/>
    <property type="evidence" value="ECO:0007669"/>
    <property type="project" value="UniProtKB-KW"/>
</dbReference>
<reference evidence="11 12" key="1">
    <citation type="journal article" date="2015" name="Int. J. Syst. Evol. Microbiol.">
        <title>Revisiting Corynebacterium glyciniphilum (ex Kubota et al., 1972) sp. nov., nom. rev., isolated from putrefied banana.</title>
        <authorList>
            <person name="Al-Dilaimi A."/>
            <person name="Bednarz H."/>
            <person name="Lomker A."/>
            <person name="Niehaus K."/>
            <person name="Kalinowski J."/>
            <person name="Ruckert C."/>
        </authorList>
    </citation>
    <scope>NUCLEOTIDE SEQUENCE [LARGE SCALE GENOMIC DNA]</scope>
    <source>
        <strain evidence="11">AJ 3170</strain>
    </source>
</reference>
<dbReference type="KEGG" id="cgy:CGLY_09785"/>
<dbReference type="NCBIfam" id="TIGR03459">
    <property type="entry name" value="crt_membr"/>
    <property type="match status" value="1"/>
</dbReference>
<dbReference type="EMBL" id="CP006842">
    <property type="protein sequence ID" value="AHW64402.1"/>
    <property type="molecule type" value="Genomic_DNA"/>
</dbReference>
<feature type="transmembrane region" description="Helical" evidence="10">
    <location>
        <begin position="180"/>
        <end position="199"/>
    </location>
</feature>
<evidence type="ECO:0000313" key="12">
    <source>
        <dbReference type="Proteomes" id="UP000023703"/>
    </source>
</evidence>
<evidence type="ECO:0000256" key="2">
    <source>
        <dbReference type="ARBA" id="ARBA00022676"/>
    </source>
</evidence>
<feature type="transmembrane region" description="Helical" evidence="10">
    <location>
        <begin position="211"/>
        <end position="227"/>
    </location>
</feature>
<dbReference type="NCBIfam" id="NF038066">
    <property type="entry name" value="MptB"/>
    <property type="match status" value="1"/>
</dbReference>
<feature type="transmembrane region" description="Helical" evidence="10">
    <location>
        <begin position="234"/>
        <end position="251"/>
    </location>
</feature>
<feature type="transmembrane region" description="Helical" evidence="10">
    <location>
        <begin position="317"/>
        <end position="341"/>
    </location>
</feature>
<organism evidence="11 12">
    <name type="scientific">Corynebacterium glyciniphilum AJ 3170</name>
    <dbReference type="NCBI Taxonomy" id="1404245"/>
    <lineage>
        <taxon>Bacteria</taxon>
        <taxon>Bacillati</taxon>
        <taxon>Actinomycetota</taxon>
        <taxon>Actinomycetes</taxon>
        <taxon>Mycobacteriales</taxon>
        <taxon>Corynebacteriaceae</taxon>
        <taxon>Corynebacterium</taxon>
    </lineage>
</organism>
<keyword evidence="5 10" id="KW-1133">Transmembrane helix</keyword>
<feature type="transmembrane region" description="Helical" evidence="10">
    <location>
        <begin position="257"/>
        <end position="285"/>
    </location>
</feature>
<sequence length="546" mass="59182">MLTTIAARVRDMPRRRAILLGVIGSVLLAVCSHSVGATRNRGGVLQELGWSNLGFGHLYGIVVVFMWVAILLMILSWIVIGGRIVRLGETLGNRTVIAWVAPLFFAGPLMSRDIYSYLMQGTLARDGLNAYDVGASANPGRMFFEVSGDWRNTTTPYGPLHLWIGEGITRIIGDNITAGIIVYKILSLASFAVLVWAVAGLARRLGSSPHLAVWIGVANPLAVIHFIGGMHNEVTMMALVCAGLLLGLRAAPVRGLLYGSALIGAGVALKATALFALPFLVWVFVARRAGILPGEDGPRRRVREILRDLRQFTPARLATILLGGLGSAVVMLASVVVITWASGQTWGWVAEISGNTKVINPLSLASLLAGFLVRPLSLINEEIYFNEIVAVLRPVTMALMLIALVVCWFIWRRGPRDAMVGATAAYAVTCVLNAVVLPWYYMAPLALFGVWVRDRRAVIVVAWLSMVMSMTFDGGGNNRLYSLWWLIVVGVVMWWAATTCLKDSSGRSDESAEDSGEDSGDGHRLGATHDLPGEVAMERIDRAPRQ</sequence>
<name>X5DUS7_9CORY</name>
<feature type="region of interest" description="Disordered" evidence="9">
    <location>
        <begin position="503"/>
        <end position="546"/>
    </location>
</feature>
<dbReference type="eggNOG" id="ENOG502Z9GU">
    <property type="taxonomic scope" value="Bacteria"/>
</dbReference>
<comment type="subcellular location">
    <subcellularLocation>
        <location evidence="1">Membrane</location>
        <topology evidence="1">Multi-pass membrane protein</topology>
    </subcellularLocation>
</comment>
<keyword evidence="4 10" id="KW-0812">Transmembrane</keyword>
<accession>X5DUS7</accession>
<evidence type="ECO:0000256" key="8">
    <source>
        <dbReference type="NCBIfam" id="TIGR03459"/>
    </source>
</evidence>
<dbReference type="GO" id="GO:0016020">
    <property type="term" value="C:membrane"/>
    <property type="evidence" value="ECO:0007669"/>
    <property type="project" value="UniProtKB-SubCell"/>
</dbReference>
<evidence type="ECO:0000256" key="9">
    <source>
        <dbReference type="SAM" id="MobiDB-lite"/>
    </source>
</evidence>
<dbReference type="RefSeq" id="WP_038549116.1">
    <property type="nucleotide sequence ID" value="NZ_CP006842.1"/>
</dbReference>
<evidence type="ECO:0000256" key="5">
    <source>
        <dbReference type="ARBA" id="ARBA00022989"/>
    </source>
</evidence>
<evidence type="ECO:0000256" key="1">
    <source>
        <dbReference type="ARBA" id="ARBA00004141"/>
    </source>
</evidence>
<proteinExistence type="inferred from homology"/>
<dbReference type="AlphaFoldDB" id="X5DUS7"/>
<feature type="transmembrane region" description="Helical" evidence="10">
    <location>
        <begin position="482"/>
        <end position="501"/>
    </location>
</feature>
<gene>
    <name evidence="11" type="primary">mptA</name>
    <name evidence="11" type="ORF">CGLY_09785</name>
</gene>
<dbReference type="Pfam" id="PF26314">
    <property type="entry name" value="MptA_B_family"/>
    <property type="match status" value="1"/>
</dbReference>
<feature type="transmembrane region" description="Helical" evidence="10">
    <location>
        <begin position="423"/>
        <end position="450"/>
    </location>
</feature>
<dbReference type="InterPro" id="IPR017822">
    <property type="entry name" value="MptA-like"/>
</dbReference>
<evidence type="ECO:0000256" key="6">
    <source>
        <dbReference type="ARBA" id="ARBA00023136"/>
    </source>
</evidence>
<keyword evidence="6 10" id="KW-0472">Membrane</keyword>